<evidence type="ECO:0000313" key="1">
    <source>
        <dbReference type="EMBL" id="NRN64138.1"/>
    </source>
</evidence>
<dbReference type="Proteomes" id="UP000763557">
    <property type="component" value="Unassembled WGS sequence"/>
</dbReference>
<proteinExistence type="predicted"/>
<organism evidence="1 2">
    <name type="scientific">Kibdelosporangium persicum</name>
    <dbReference type="NCBI Taxonomy" id="2698649"/>
    <lineage>
        <taxon>Bacteria</taxon>
        <taxon>Bacillati</taxon>
        <taxon>Actinomycetota</taxon>
        <taxon>Actinomycetes</taxon>
        <taxon>Pseudonocardiales</taxon>
        <taxon>Pseudonocardiaceae</taxon>
        <taxon>Kibdelosporangium</taxon>
    </lineage>
</organism>
<keyword evidence="2" id="KW-1185">Reference proteome</keyword>
<dbReference type="RefSeq" id="WP_173125698.1">
    <property type="nucleotide sequence ID" value="NZ_CBCSGW010000047.1"/>
</dbReference>
<gene>
    <name evidence="1" type="ORF">GC106_13440</name>
</gene>
<reference evidence="1 2" key="1">
    <citation type="submission" date="2020-01" db="EMBL/GenBank/DDBJ databases">
        <title>Kibdelosporangium persica a novel Actinomycetes from a hot desert in Iran.</title>
        <authorList>
            <person name="Safaei N."/>
            <person name="Zaburannyi N."/>
            <person name="Mueller R."/>
            <person name="Wink J."/>
        </authorList>
    </citation>
    <scope>NUCLEOTIDE SEQUENCE [LARGE SCALE GENOMIC DNA]</scope>
    <source>
        <strain evidence="1 2">4NS15</strain>
    </source>
</reference>
<dbReference type="EMBL" id="JAAATY010000003">
    <property type="protein sequence ID" value="NRN64138.1"/>
    <property type="molecule type" value="Genomic_DNA"/>
</dbReference>
<comment type="caution">
    <text evidence="1">The sequence shown here is derived from an EMBL/GenBank/DDBJ whole genome shotgun (WGS) entry which is preliminary data.</text>
</comment>
<evidence type="ECO:0000313" key="2">
    <source>
        <dbReference type="Proteomes" id="UP000763557"/>
    </source>
</evidence>
<evidence type="ECO:0008006" key="3">
    <source>
        <dbReference type="Google" id="ProtNLM"/>
    </source>
</evidence>
<name>A0ABX2EZP3_9PSEU</name>
<accession>A0ABX2EZP3</accession>
<sequence>MTDQTELEERAAALVAGQAPRLFAAVVHKNVHSTVIGWGMQFEDSAYMVSADGRNQYFLAAAENALNYVRDEPDVVKDIVWVGPSTR</sequence>
<protein>
    <recommendedName>
        <fullName evidence="3">Immunity protein 35</fullName>
    </recommendedName>
</protein>